<evidence type="ECO:0000256" key="1">
    <source>
        <dbReference type="SAM" id="Phobius"/>
    </source>
</evidence>
<evidence type="ECO:0000313" key="3">
    <source>
        <dbReference type="Proteomes" id="UP000253769"/>
    </source>
</evidence>
<keyword evidence="3" id="KW-1185">Reference proteome</keyword>
<keyword evidence="1" id="KW-0812">Transmembrane</keyword>
<gene>
    <name evidence="2" type="ORF">DV711_05825</name>
</gene>
<name>A0A369X0T8_9GAMM</name>
<accession>A0A369X0T8</accession>
<feature type="transmembrane region" description="Helical" evidence="1">
    <location>
        <begin position="21"/>
        <end position="41"/>
    </location>
</feature>
<dbReference type="EMBL" id="QQOH01000001">
    <property type="protein sequence ID" value="RDE25365.1"/>
    <property type="molecule type" value="Genomic_DNA"/>
</dbReference>
<keyword evidence="1" id="KW-1133">Transmembrane helix</keyword>
<feature type="transmembrane region" description="Helical" evidence="1">
    <location>
        <begin position="47"/>
        <end position="67"/>
    </location>
</feature>
<proteinExistence type="predicted"/>
<reference evidence="2 3" key="1">
    <citation type="submission" date="2018-07" db="EMBL/GenBank/DDBJ databases">
        <title>Motiliproteus coralliicola sp. nov., a bacterium isolated from Coral.</title>
        <authorList>
            <person name="Wang G."/>
        </authorList>
    </citation>
    <scope>NUCLEOTIDE SEQUENCE [LARGE SCALE GENOMIC DNA]</scope>
    <source>
        <strain evidence="2 3">C34</strain>
    </source>
</reference>
<organism evidence="2 3">
    <name type="scientific">Motiliproteus coralliicola</name>
    <dbReference type="NCBI Taxonomy" id="2283196"/>
    <lineage>
        <taxon>Bacteria</taxon>
        <taxon>Pseudomonadati</taxon>
        <taxon>Pseudomonadota</taxon>
        <taxon>Gammaproteobacteria</taxon>
        <taxon>Oceanospirillales</taxon>
        <taxon>Oceanospirillaceae</taxon>
        <taxon>Motiliproteus</taxon>
    </lineage>
</organism>
<evidence type="ECO:0000313" key="2">
    <source>
        <dbReference type="EMBL" id="RDE25365.1"/>
    </source>
</evidence>
<protein>
    <submittedName>
        <fullName evidence="2">Uncharacterized protein</fullName>
    </submittedName>
</protein>
<keyword evidence="1" id="KW-0472">Membrane</keyword>
<sequence length="144" mass="16298">MGRWLFPPRSRQFPGKRWAKIVLRTLHLFGVAGIGGAYLYHAQSQDWLPFLWLTLLTGTAMVLIELWSHCIWLLQLRGMAILVKLVLLSGAAALPPSFDPGVIFVVILISGIISHAPSRQRYYSPFYGRKITLNDWSWGHPDGD</sequence>
<dbReference type="Proteomes" id="UP000253769">
    <property type="component" value="Unassembled WGS sequence"/>
</dbReference>
<comment type="caution">
    <text evidence="2">The sequence shown here is derived from an EMBL/GenBank/DDBJ whole genome shotgun (WGS) entry which is preliminary data.</text>
</comment>
<dbReference type="AlphaFoldDB" id="A0A369X0T8"/>
<dbReference type="OrthoDB" id="6118617at2"/>